<feature type="region of interest" description="Disordered" evidence="2">
    <location>
        <begin position="244"/>
        <end position="273"/>
    </location>
</feature>
<name>A0A146L9M5_LYGHE</name>
<feature type="compositionally biased region" description="Basic and acidic residues" evidence="2">
    <location>
        <begin position="177"/>
        <end position="190"/>
    </location>
</feature>
<reference evidence="4" key="1">
    <citation type="journal article" date="2016" name="Gigascience">
        <title>De novo construction of an expanded transcriptome assembly for the western tarnished plant bug, Lygus hesperus.</title>
        <authorList>
            <person name="Tassone E.E."/>
            <person name="Geib S.M."/>
            <person name="Hall B."/>
            <person name="Fabrick J.A."/>
            <person name="Brent C.S."/>
            <person name="Hull J.J."/>
        </authorList>
    </citation>
    <scope>NUCLEOTIDE SEQUENCE</scope>
</reference>
<dbReference type="InterPro" id="IPR025740">
    <property type="entry name" value="FAM110"/>
</dbReference>
<evidence type="ECO:0000313" key="4">
    <source>
        <dbReference type="EMBL" id="JAQ03812.1"/>
    </source>
</evidence>
<evidence type="ECO:0000256" key="1">
    <source>
        <dbReference type="ARBA" id="ARBA00010576"/>
    </source>
</evidence>
<comment type="similarity">
    <text evidence="1">Belongs to the FAM110 family.</text>
</comment>
<protein>
    <recommendedName>
        <fullName evidence="3">Centrosome-associated FAM110 C-terminal domain-containing protein</fullName>
    </recommendedName>
</protein>
<feature type="compositionally biased region" description="Low complexity" evidence="2">
    <location>
        <begin position="310"/>
        <end position="322"/>
    </location>
</feature>
<feature type="domain" description="Centrosome-associated FAM110 C-terminal" evidence="3">
    <location>
        <begin position="273"/>
        <end position="352"/>
    </location>
</feature>
<dbReference type="AlphaFoldDB" id="A0A146L9M5"/>
<gene>
    <name evidence="4" type="ORF">g.66598</name>
</gene>
<evidence type="ECO:0000256" key="2">
    <source>
        <dbReference type="SAM" id="MobiDB-lite"/>
    </source>
</evidence>
<dbReference type="PANTHER" id="PTHR14758">
    <property type="entry name" value="AGAP005440-PA"/>
    <property type="match status" value="1"/>
</dbReference>
<dbReference type="InterPro" id="IPR025741">
    <property type="entry name" value="FAM110_C"/>
</dbReference>
<dbReference type="EMBL" id="GDHC01014817">
    <property type="protein sequence ID" value="JAQ03812.1"/>
    <property type="molecule type" value="Transcribed_RNA"/>
</dbReference>
<evidence type="ECO:0000259" key="3">
    <source>
        <dbReference type="Pfam" id="PF14160"/>
    </source>
</evidence>
<dbReference type="Pfam" id="PF14160">
    <property type="entry name" value="FAM110_C"/>
    <property type="match status" value="1"/>
</dbReference>
<accession>A0A146L9M5</accession>
<dbReference type="PANTHER" id="PTHR14758:SF1">
    <property type="entry name" value="CENTROSOME-ASSOCIATED FAM110 C-TERMINAL DOMAIN-CONTAINING PROTEIN"/>
    <property type="match status" value="1"/>
</dbReference>
<feature type="region of interest" description="Disordered" evidence="2">
    <location>
        <begin position="306"/>
        <end position="338"/>
    </location>
</feature>
<organism evidence="4">
    <name type="scientific">Lygus hesperus</name>
    <name type="common">Western plant bug</name>
    <dbReference type="NCBI Taxonomy" id="30085"/>
    <lineage>
        <taxon>Eukaryota</taxon>
        <taxon>Metazoa</taxon>
        <taxon>Ecdysozoa</taxon>
        <taxon>Arthropoda</taxon>
        <taxon>Hexapoda</taxon>
        <taxon>Insecta</taxon>
        <taxon>Pterygota</taxon>
        <taxon>Neoptera</taxon>
        <taxon>Paraneoptera</taxon>
        <taxon>Hemiptera</taxon>
        <taxon>Heteroptera</taxon>
        <taxon>Panheteroptera</taxon>
        <taxon>Cimicomorpha</taxon>
        <taxon>Miridae</taxon>
        <taxon>Mirini</taxon>
        <taxon>Lygus</taxon>
    </lineage>
</organism>
<feature type="region of interest" description="Disordered" evidence="2">
    <location>
        <begin position="171"/>
        <end position="225"/>
    </location>
</feature>
<sequence>MAATFQSPYGSMARDYLTFRTVNAKRKSAVEILQETKSLFVKSEAVLDAEQRLVKAAKCDGGNYVAYDSANRKDPTLAKIRRKVQPTHTRSCSDQLQTNLRRLLNSSSKENVADMRDFGDDNQGVSDDWCDGRMNAISFYEMNHLVHGESDIQYQSLPDLSASSRESLSCTVQRATSDSKHSDIMSRSNEEMYMSTDSNTSIDESIDSSEKSYGKPPSLPKSLQSMGGSFGKIEERLTSWVEPKHSKMIRSRSSGADDGELTTKLPHQPSLPSDLNEFFQHLGLTSDQYNELTAANSRSCSPMFFSSRGSVDSTDQSSCTTQRSRRSTSPPAPSPVSVVQTNARVVKWLCKTSQWL</sequence>
<proteinExistence type="inferred from homology"/>